<dbReference type="InterPro" id="IPR003808">
    <property type="entry name" value="Fe-S_metab-assoc_dom"/>
</dbReference>
<comment type="caution">
    <text evidence="3">The sequence shown here is derived from an EMBL/GenBank/DDBJ whole genome shotgun (WGS) entry which is preliminary data.</text>
</comment>
<proteinExistence type="inferred from homology"/>
<evidence type="ECO:0000313" key="4">
    <source>
        <dbReference type="Proteomes" id="UP000586067"/>
    </source>
</evidence>
<evidence type="ECO:0000259" key="2">
    <source>
        <dbReference type="Pfam" id="PF02657"/>
    </source>
</evidence>
<dbReference type="Proteomes" id="UP000586067">
    <property type="component" value="Unassembled WGS sequence"/>
</dbReference>
<sequence>MTDSLGQQKPANIKAQLQACRSKEETFKTLVTLSKTLPRLSAEEKTEDNKIKGCESAVWLIDQEIDGLRHFKADSDAKLMRGVLVAILSLVEGKTLAEIQQMDLKKELAELNLSSYLTSSRTNGVLAILAKIQVPKQ</sequence>
<organism evidence="3 4">
    <name type="scientific">Marinomonas profundi</name>
    <dbReference type="NCBI Taxonomy" id="2726122"/>
    <lineage>
        <taxon>Bacteria</taxon>
        <taxon>Pseudomonadati</taxon>
        <taxon>Pseudomonadota</taxon>
        <taxon>Gammaproteobacteria</taxon>
        <taxon>Oceanospirillales</taxon>
        <taxon>Oceanospirillaceae</taxon>
        <taxon>Marinomonas</taxon>
    </lineage>
</organism>
<evidence type="ECO:0000313" key="3">
    <source>
        <dbReference type="EMBL" id="NLQ17174.1"/>
    </source>
</evidence>
<keyword evidence="4" id="KW-1185">Reference proteome</keyword>
<dbReference type="Pfam" id="PF02657">
    <property type="entry name" value="SufE"/>
    <property type="match status" value="1"/>
</dbReference>
<dbReference type="SUPFAM" id="SSF82649">
    <property type="entry name" value="SufE/NifU"/>
    <property type="match status" value="1"/>
</dbReference>
<dbReference type="Gene3D" id="3.90.1010.10">
    <property type="match status" value="1"/>
</dbReference>
<name>A0A847R8B5_9GAMM</name>
<evidence type="ECO:0000256" key="1">
    <source>
        <dbReference type="ARBA" id="ARBA00010282"/>
    </source>
</evidence>
<dbReference type="PANTHER" id="PTHR43597:SF5">
    <property type="entry name" value="SUFE-LIKE PROTEIN 2, CHLOROPLASTIC"/>
    <property type="match status" value="1"/>
</dbReference>
<feature type="domain" description="Fe-S metabolism associated" evidence="2">
    <location>
        <begin position="16"/>
        <end position="133"/>
    </location>
</feature>
<dbReference type="PANTHER" id="PTHR43597">
    <property type="entry name" value="SULFUR ACCEPTOR PROTEIN CSDE"/>
    <property type="match status" value="1"/>
</dbReference>
<accession>A0A847R8B5</accession>
<dbReference type="AlphaFoldDB" id="A0A847R8B5"/>
<gene>
    <name evidence="3" type="ORF">HGG82_05985</name>
</gene>
<reference evidence="3 4" key="1">
    <citation type="submission" date="2020-04" db="EMBL/GenBank/DDBJ databases">
        <title>Marinomonas sp. M1K-6 isolated from the deep seawater of the Mariana Trench.</title>
        <authorList>
            <person name="Li Y."/>
        </authorList>
    </citation>
    <scope>NUCLEOTIDE SEQUENCE [LARGE SCALE GENOMIC DNA]</scope>
    <source>
        <strain evidence="3 4">M1K-6</strain>
    </source>
</reference>
<comment type="similarity">
    <text evidence="1">Belongs to the SufE family.</text>
</comment>
<dbReference type="RefSeq" id="WP_168823772.1">
    <property type="nucleotide sequence ID" value="NZ_CP073013.1"/>
</dbReference>
<dbReference type="EMBL" id="JABAEK010000004">
    <property type="protein sequence ID" value="NLQ17174.1"/>
    <property type="molecule type" value="Genomic_DNA"/>
</dbReference>
<protein>
    <submittedName>
        <fullName evidence="3">SufE family protein</fullName>
    </submittedName>
</protein>